<evidence type="ECO:0000313" key="2">
    <source>
        <dbReference type="Proteomes" id="UP000215441"/>
    </source>
</evidence>
<sequence>MPKGAEMEIDNTRAIALASYTLLGKLIAVMKRDALINDQQIATAVQSARRVLEEDGDPTGVQAGLFLEGLQEGLLGS</sequence>
<keyword evidence="2" id="KW-1185">Reference proteome</keyword>
<name>A0A235ENV1_9BURK</name>
<organism evidence="1 2">
    <name type="scientific">Acidovorax kalamii</name>
    <dbReference type="NCBI Taxonomy" id="2004485"/>
    <lineage>
        <taxon>Bacteria</taxon>
        <taxon>Pseudomonadati</taxon>
        <taxon>Pseudomonadota</taxon>
        <taxon>Betaproteobacteria</taxon>
        <taxon>Burkholderiales</taxon>
        <taxon>Comamonadaceae</taxon>
        <taxon>Acidovorax</taxon>
    </lineage>
</organism>
<dbReference type="AlphaFoldDB" id="A0A235ENV1"/>
<dbReference type="EMBL" id="NOIG01000005">
    <property type="protein sequence ID" value="OYD50692.1"/>
    <property type="molecule type" value="Genomic_DNA"/>
</dbReference>
<evidence type="ECO:0000313" key="1">
    <source>
        <dbReference type="EMBL" id="OYD50692.1"/>
    </source>
</evidence>
<dbReference type="Proteomes" id="UP000215441">
    <property type="component" value="Unassembled WGS sequence"/>
</dbReference>
<comment type="caution">
    <text evidence="1">The sequence shown here is derived from an EMBL/GenBank/DDBJ whole genome shotgun (WGS) entry which is preliminary data.</text>
</comment>
<accession>A0A235ENV1</accession>
<protein>
    <submittedName>
        <fullName evidence="1">Uncharacterized protein</fullName>
    </submittedName>
</protein>
<proteinExistence type="predicted"/>
<gene>
    <name evidence="1" type="ORF">CBY09_08145</name>
</gene>
<reference evidence="1 2" key="1">
    <citation type="submission" date="2017-07" db="EMBL/GenBank/DDBJ databases">
        <title>Acidovorax KNDSW TSA 6 genome sequence and assembly.</title>
        <authorList>
            <person name="Mayilraj S."/>
        </authorList>
    </citation>
    <scope>NUCLEOTIDE SEQUENCE [LARGE SCALE GENOMIC DNA]</scope>
    <source>
        <strain evidence="1 2">KNDSW-TSA6</strain>
    </source>
</reference>